<reference evidence="2" key="1">
    <citation type="submission" date="2019-05" db="EMBL/GenBank/DDBJ databases">
        <title>Metatranscriptomic reconstruction reveals RNA viruses with the potential to shape carbon cycling in soil.</title>
        <authorList>
            <person name="Starr E.P."/>
            <person name="Nuccio E."/>
            <person name="Pett-Ridge J."/>
            <person name="Banfield J.F."/>
            <person name="Firestone M.K."/>
        </authorList>
    </citation>
    <scope>NUCLEOTIDE SEQUENCE</scope>
    <source>
        <strain evidence="2">H4_Bulk_46_scaffold_18</strain>
    </source>
</reference>
<gene>
    <name evidence="2" type="ORF">H4Bulk4618_000001</name>
</gene>
<dbReference type="EMBL" id="MN036278">
    <property type="protein sequence ID" value="QDH91494.1"/>
    <property type="molecule type" value="Genomic_DNA"/>
</dbReference>
<evidence type="ECO:0000256" key="1">
    <source>
        <dbReference type="SAM" id="MobiDB-lite"/>
    </source>
</evidence>
<protein>
    <submittedName>
        <fullName evidence="2">Uncharacterized protein</fullName>
    </submittedName>
</protein>
<feature type="region of interest" description="Disordered" evidence="1">
    <location>
        <begin position="17"/>
        <end position="48"/>
    </location>
</feature>
<evidence type="ECO:0000313" key="2">
    <source>
        <dbReference type="EMBL" id="QDH91494.1"/>
    </source>
</evidence>
<proteinExistence type="predicted"/>
<name>A0A514DD06_9VIRU</name>
<organism evidence="2">
    <name type="scientific">Riboviria sp</name>
    <dbReference type="NCBI Taxonomy" id="2585031"/>
    <lineage>
        <taxon>Viruses</taxon>
        <taxon>Riboviria</taxon>
    </lineage>
</organism>
<feature type="compositionally biased region" description="Polar residues" evidence="1">
    <location>
        <begin position="19"/>
        <end position="38"/>
    </location>
</feature>
<sequence length="48" mass="5065">MADEEKKIDELSLKLIPSDDQSVPNGTPQFCTGGSINTPIKGVGKHPA</sequence>
<accession>A0A514DD06</accession>